<dbReference type="Pfam" id="PF13784">
    <property type="entry name" value="Fic_N"/>
    <property type="match status" value="1"/>
</dbReference>
<evidence type="ECO:0000256" key="2">
    <source>
        <dbReference type="PIRSR" id="PIRSR640198-1"/>
    </source>
</evidence>
<evidence type="ECO:0000256" key="3">
    <source>
        <dbReference type="PIRSR" id="PIRSR640198-2"/>
    </source>
</evidence>
<evidence type="ECO:0000259" key="4">
    <source>
        <dbReference type="PROSITE" id="PS51459"/>
    </source>
</evidence>
<dbReference type="EMBL" id="CP002629">
    <property type="protein sequence ID" value="AEB08780.1"/>
    <property type="molecule type" value="Genomic_DNA"/>
</dbReference>
<evidence type="ECO:0000313" key="6">
    <source>
        <dbReference type="Proteomes" id="UP000000483"/>
    </source>
</evidence>
<dbReference type="RefSeq" id="WP_013705893.1">
    <property type="nucleotide sequence ID" value="NC_015388.1"/>
</dbReference>
<accession>F2NH09</accession>
<dbReference type="Pfam" id="PF02661">
    <property type="entry name" value="Fic"/>
    <property type="match status" value="1"/>
</dbReference>
<dbReference type="GO" id="GO:0005524">
    <property type="term" value="F:ATP binding"/>
    <property type="evidence" value="ECO:0007669"/>
    <property type="project" value="UniProtKB-KW"/>
</dbReference>
<feature type="binding site" evidence="1">
    <location>
        <begin position="221"/>
        <end position="227"/>
    </location>
    <ligand>
        <name>ATP</name>
        <dbReference type="ChEBI" id="CHEBI:30616"/>
    </ligand>
</feature>
<reference evidence="5 6" key="1">
    <citation type="journal article" date="2011" name="Stand. Genomic Sci.">
        <title>Complete genome sequence of the acetate-degrading sulfate reducer Desulfobacca acetoxidans type strain (ASRB2).</title>
        <authorList>
            <person name="Goker M."/>
            <person name="Teshima H."/>
            <person name="Lapidus A."/>
            <person name="Nolan M."/>
            <person name="Lucas S."/>
            <person name="Hammon N."/>
            <person name="Deshpande S."/>
            <person name="Cheng J.F."/>
            <person name="Tapia R."/>
            <person name="Han C."/>
            <person name="Goodwin L."/>
            <person name="Pitluck S."/>
            <person name="Huntemann M."/>
            <person name="Liolios K."/>
            <person name="Ivanova N."/>
            <person name="Pagani I."/>
            <person name="Mavromatis K."/>
            <person name="Ovchinikova G."/>
            <person name="Pati A."/>
            <person name="Chen A."/>
            <person name="Palaniappan K."/>
            <person name="Land M."/>
            <person name="Hauser L."/>
            <person name="Brambilla E.M."/>
            <person name="Rohde M."/>
            <person name="Spring S."/>
            <person name="Detter J.C."/>
            <person name="Woyke T."/>
            <person name="Bristow J."/>
            <person name="Eisen J.A."/>
            <person name="Markowitz V."/>
            <person name="Hugenholtz P."/>
            <person name="Kyrpides N.C."/>
            <person name="Klenk H.P."/>
        </authorList>
    </citation>
    <scope>NUCLEOTIDE SEQUENCE [LARGE SCALE GENOMIC DNA]</scope>
    <source>
        <strain evidence="6">ATCC 700848 / DSM 11109 / ASRB2</strain>
    </source>
</reference>
<dbReference type="STRING" id="880072.Desac_0909"/>
<dbReference type="OrthoDB" id="9813719at2"/>
<feature type="active site" evidence="2">
    <location>
        <position position="216"/>
    </location>
</feature>
<feature type="domain" description="Fido" evidence="4">
    <location>
        <begin position="128"/>
        <end position="280"/>
    </location>
</feature>
<dbReference type="KEGG" id="dao:Desac_0909"/>
<dbReference type="PANTHER" id="PTHR13504:SF38">
    <property type="entry name" value="FIDO DOMAIN-CONTAINING PROTEIN"/>
    <property type="match status" value="1"/>
</dbReference>
<dbReference type="InterPro" id="IPR040198">
    <property type="entry name" value="Fido_containing"/>
</dbReference>
<dbReference type="AlphaFoldDB" id="F2NH09"/>
<feature type="binding site" evidence="1">
    <location>
        <position position="258"/>
    </location>
    <ligand>
        <name>ATP</name>
        <dbReference type="ChEBI" id="CHEBI:30616"/>
    </ligand>
</feature>
<keyword evidence="6" id="KW-1185">Reference proteome</keyword>
<keyword evidence="1" id="KW-0547">Nucleotide-binding</keyword>
<dbReference type="InterPro" id="IPR026287">
    <property type="entry name" value="SoFic-like"/>
</dbReference>
<gene>
    <name evidence="5" type="ordered locus">Desac_0909</name>
</gene>
<dbReference type="SUPFAM" id="SSF140931">
    <property type="entry name" value="Fic-like"/>
    <property type="match status" value="1"/>
</dbReference>
<dbReference type="HOGENOM" id="CLU_047250_1_1_7"/>
<dbReference type="InterPro" id="IPR036597">
    <property type="entry name" value="Fido-like_dom_sf"/>
</dbReference>
<feature type="binding site" evidence="1">
    <location>
        <position position="216"/>
    </location>
    <ligand>
        <name>ATP</name>
        <dbReference type="ChEBI" id="CHEBI:30616"/>
    </ligand>
</feature>
<dbReference type="InterPro" id="IPR025758">
    <property type="entry name" value="Fic/DOC_N"/>
</dbReference>
<feature type="binding site" evidence="1">
    <location>
        <position position="81"/>
    </location>
    <ligand>
        <name>ATP</name>
        <dbReference type="ChEBI" id="CHEBI:30616"/>
    </ligand>
</feature>
<name>F2NH09_DESAR</name>
<dbReference type="PIRSF" id="PIRSF038925">
    <property type="entry name" value="AMP-prot_trans"/>
    <property type="match status" value="1"/>
</dbReference>
<feature type="binding site" evidence="3">
    <location>
        <begin position="258"/>
        <end position="259"/>
    </location>
    <ligand>
        <name>ATP</name>
        <dbReference type="ChEBI" id="CHEBI:30616"/>
    </ligand>
</feature>
<protein>
    <submittedName>
        <fullName evidence="5">Filamentation induced by cAMP protein Fic</fullName>
    </submittedName>
</protein>
<keyword evidence="1" id="KW-0067">ATP-binding</keyword>
<reference evidence="6" key="2">
    <citation type="submission" date="2011-03" db="EMBL/GenBank/DDBJ databases">
        <title>The complete genome of Desulfobacca acetoxidans DSM 11109.</title>
        <authorList>
            <consortium name="US DOE Joint Genome Institute (JGI-PGF)"/>
            <person name="Lucas S."/>
            <person name="Copeland A."/>
            <person name="Lapidus A."/>
            <person name="Bruce D."/>
            <person name="Goodwin L."/>
            <person name="Pitluck S."/>
            <person name="Peters L."/>
            <person name="Kyrpides N."/>
            <person name="Mavromatis K."/>
            <person name="Ivanova N."/>
            <person name="Ovchinnikova G."/>
            <person name="Teshima H."/>
            <person name="Detter J.C."/>
            <person name="Han C."/>
            <person name="Land M."/>
            <person name="Hauser L."/>
            <person name="Markowitz V."/>
            <person name="Cheng J.-F."/>
            <person name="Hugenholtz P."/>
            <person name="Woyke T."/>
            <person name="Wu D."/>
            <person name="Spring S."/>
            <person name="Schueler E."/>
            <person name="Brambilla E."/>
            <person name="Klenk H.-P."/>
            <person name="Eisen J.A."/>
        </authorList>
    </citation>
    <scope>NUCLEOTIDE SEQUENCE [LARGE SCALE GENOMIC DNA]</scope>
    <source>
        <strain evidence="6">ATCC 700848 / DSM 11109 / ASRB2</strain>
    </source>
</reference>
<organism evidence="5 6">
    <name type="scientific">Desulfobacca acetoxidans (strain ATCC 700848 / DSM 11109 / ASRB2)</name>
    <dbReference type="NCBI Taxonomy" id="880072"/>
    <lineage>
        <taxon>Bacteria</taxon>
        <taxon>Pseudomonadati</taxon>
        <taxon>Thermodesulfobacteriota</taxon>
        <taxon>Desulfobaccia</taxon>
        <taxon>Desulfobaccales</taxon>
        <taxon>Desulfobaccaceae</taxon>
        <taxon>Desulfobacca</taxon>
    </lineage>
</organism>
<evidence type="ECO:0000313" key="5">
    <source>
        <dbReference type="EMBL" id="AEB08780.1"/>
    </source>
</evidence>
<dbReference type="PANTHER" id="PTHR13504">
    <property type="entry name" value="FIDO DOMAIN-CONTAINING PROTEIN DDB_G0283145"/>
    <property type="match status" value="1"/>
</dbReference>
<proteinExistence type="predicted"/>
<dbReference type="eggNOG" id="COG3177">
    <property type="taxonomic scope" value="Bacteria"/>
</dbReference>
<feature type="binding site" evidence="3">
    <location>
        <begin position="220"/>
        <end position="227"/>
    </location>
    <ligand>
        <name>ATP</name>
        <dbReference type="ChEBI" id="CHEBI:30616"/>
    </ligand>
</feature>
<dbReference type="Gene3D" id="1.10.3290.10">
    <property type="entry name" value="Fido-like domain"/>
    <property type="match status" value="1"/>
</dbReference>
<evidence type="ECO:0000256" key="1">
    <source>
        <dbReference type="PIRSR" id="PIRSR038925-1"/>
    </source>
</evidence>
<dbReference type="InterPro" id="IPR003812">
    <property type="entry name" value="Fido"/>
</dbReference>
<dbReference type="PROSITE" id="PS51459">
    <property type="entry name" value="FIDO"/>
    <property type="match status" value="1"/>
</dbReference>
<dbReference type="Proteomes" id="UP000000483">
    <property type="component" value="Chromosome"/>
</dbReference>
<sequence length="387" mass="43853">MPKQTQRTGQYILQSGGYRAFIPKGLPPQPPIRIDPDLWAILSKADRALGRLDGATETLPNPELFVAMYVRKEAVLSSQIEGTQASLLDVLEFEFQALEPDHPQDVAEVVNYIAAMNFGLERLQELPLSLRLIREIHAKLLEGVRGGERNPGEFRRSQNWIGIPGLNGLTTASFVPPPVQEMQEALHNLENFFYDSTPMPMLVKVGLIHAQFETIHPFIDGNGRMGRLLITFLLCKEGVLKRPLLYLSYYFKRHRGAYYERLQATRDKGDLEGWLKFFLQGVYEVAQEATETARKIVNLREDHRNLVTHSLGRSAAKALALLEALYYQPVISVQAAMATTALTYGNANRVVNQLVKLGLMEETTGQKRHRRFIYTPYLSLFKDADQE</sequence>